<gene>
    <name evidence="1" type="ORF">CN497_06665</name>
</gene>
<dbReference type="Proteomes" id="UP000220341">
    <property type="component" value="Unassembled WGS sequence"/>
</dbReference>
<sequence>MTDELYQKILDGEISNEEFLRINEEDDEPLTHNQRIMLAEYLMSLQGLTKYEAFKLLSSAWNKNILIVI</sequence>
<evidence type="ECO:0000313" key="2">
    <source>
        <dbReference type="Proteomes" id="UP000220341"/>
    </source>
</evidence>
<dbReference type="RefSeq" id="WP_098277858.1">
    <property type="nucleotide sequence ID" value="NZ_CATKQG010000011.1"/>
</dbReference>
<reference evidence="1 2" key="1">
    <citation type="submission" date="2017-09" db="EMBL/GenBank/DDBJ databases">
        <title>Large-scale bioinformatics analysis of Bacillus genomes uncovers conserved roles of natural products in bacterial physiology.</title>
        <authorList>
            <consortium name="Agbiome Team Llc"/>
            <person name="Bleich R.M."/>
            <person name="Kirk G.J."/>
            <person name="Santa Maria K.C."/>
            <person name="Allen S.E."/>
            <person name="Farag S."/>
            <person name="Shank E.A."/>
            <person name="Bowers A."/>
        </authorList>
    </citation>
    <scope>NUCLEOTIDE SEQUENCE [LARGE SCALE GENOMIC DNA]</scope>
    <source>
        <strain evidence="1 2">AFS003013</strain>
    </source>
</reference>
<dbReference type="AlphaFoldDB" id="A0AAE5P9W9"/>
<evidence type="ECO:0000313" key="1">
    <source>
        <dbReference type="EMBL" id="PES40398.1"/>
    </source>
</evidence>
<name>A0AAE5P9W9_PRIMG</name>
<dbReference type="EMBL" id="NTYW01000006">
    <property type="protein sequence ID" value="PES40398.1"/>
    <property type="molecule type" value="Genomic_DNA"/>
</dbReference>
<protein>
    <submittedName>
        <fullName evidence="1">Uncharacterized protein</fullName>
    </submittedName>
</protein>
<comment type="caution">
    <text evidence="1">The sequence shown here is derived from an EMBL/GenBank/DDBJ whole genome shotgun (WGS) entry which is preliminary data.</text>
</comment>
<organism evidence="1 2">
    <name type="scientific">Priestia megaterium</name>
    <name type="common">Bacillus megaterium</name>
    <dbReference type="NCBI Taxonomy" id="1404"/>
    <lineage>
        <taxon>Bacteria</taxon>
        <taxon>Bacillati</taxon>
        <taxon>Bacillota</taxon>
        <taxon>Bacilli</taxon>
        <taxon>Bacillales</taxon>
        <taxon>Bacillaceae</taxon>
        <taxon>Priestia</taxon>
    </lineage>
</organism>
<accession>A0AAE5P9W9</accession>
<proteinExistence type="predicted"/>